<evidence type="ECO:0000256" key="1">
    <source>
        <dbReference type="ARBA" id="ARBA00022723"/>
    </source>
</evidence>
<evidence type="ECO:0000256" key="3">
    <source>
        <dbReference type="ARBA" id="ARBA00022833"/>
    </source>
</evidence>
<dbReference type="SUPFAM" id="SSF144232">
    <property type="entry name" value="HIT/MYND zinc finger-like"/>
    <property type="match status" value="1"/>
</dbReference>
<dbReference type="PROSITE" id="PS50865">
    <property type="entry name" value="ZF_MYND_2"/>
    <property type="match status" value="1"/>
</dbReference>
<comment type="caution">
    <text evidence="6">The sequence shown here is derived from an EMBL/GenBank/DDBJ whole genome shotgun (WGS) entry which is preliminary data.</text>
</comment>
<sequence length="705" mass="80199">MMSAVSVMSINNRPRRDYSPYLLKITSLPIETVLEDIRDFKSDASFAITELKQPHQKVYLGKLVEGGIYPIILEHLKRCEDETFADVLGEERVGHDEFIESPLVWVVFLANSLNYLQDRDISIEIAENIDPLFKCIRDDMTRELFGEQKFWYETYPTFLAMVPNLVTKSRETMDILLQKQKLLDMIIQPLFWQMYRPDIMTDQLAVKYFSPHMFTAPMHTLYYIVARICNQINDEGQQTHNIPERLNKDEMKQLSEIGYKAIVSEAYDPKCDITFMAGLLDLIKLHDPTSKQIWYYMLNEMGTSGCVDNRVINRAVCHGSKSTLDHIDATKLPHVLFVLLHKVPPGDKLLPPLPDDTRYAVAIDAGLLQMSMDMILRFESMNDNDLYHRFLSIIEGANSIAFHPKTQKAIARVDKAELRRILSKPQLHSLGRRNELCDKIFGTIAFFSKDIAPSKGPKPNFGGVLETVCSSCSKELDKDAIKRCGQCKKRIYCSRECQANDWKNGHKKECKLMLQQDADTDVTGHANSGILGSEKKKLKLQKQTVQVLAAAKEMFIESTPVVLLHANLNDWDILDCVVDINFCVSPPSFEMKLAADFLDNFTKQSVHDNLKRYIEETRADGALTINVMFNPATGQPGDKEASFLNVQIDMPGSCMKQGSWPAAQKSMLETMKEDEPDWQGPGHIFAGFAPGKSLMDRWVSPRDAM</sequence>
<evidence type="ECO:0000313" key="7">
    <source>
        <dbReference type="Proteomes" id="UP001224775"/>
    </source>
</evidence>
<evidence type="ECO:0000259" key="5">
    <source>
        <dbReference type="PROSITE" id="PS50865"/>
    </source>
</evidence>
<dbReference type="Proteomes" id="UP001224775">
    <property type="component" value="Unassembled WGS sequence"/>
</dbReference>
<reference evidence="6" key="1">
    <citation type="submission" date="2023-06" db="EMBL/GenBank/DDBJ databases">
        <title>Survivors Of The Sea: Transcriptome response of Skeletonema marinoi to long-term dormancy.</title>
        <authorList>
            <person name="Pinder M.I.M."/>
            <person name="Kourtchenko O."/>
            <person name="Robertson E.K."/>
            <person name="Larsson T."/>
            <person name="Maumus F."/>
            <person name="Osuna-Cruz C.M."/>
            <person name="Vancaester E."/>
            <person name="Stenow R."/>
            <person name="Vandepoele K."/>
            <person name="Ploug H."/>
            <person name="Bruchert V."/>
            <person name="Godhe A."/>
            <person name="Topel M."/>
        </authorList>
    </citation>
    <scope>NUCLEOTIDE SEQUENCE</scope>
    <source>
        <strain evidence="6">R05AC</strain>
    </source>
</reference>
<keyword evidence="2 4" id="KW-0863">Zinc-finger</keyword>
<feature type="domain" description="MYND-type" evidence="5">
    <location>
        <begin position="469"/>
        <end position="510"/>
    </location>
</feature>
<evidence type="ECO:0000256" key="4">
    <source>
        <dbReference type="PROSITE-ProRule" id="PRU00134"/>
    </source>
</evidence>
<name>A0AAD8YK69_9STRA</name>
<dbReference type="AlphaFoldDB" id="A0AAD8YK69"/>
<keyword evidence="7" id="KW-1185">Reference proteome</keyword>
<dbReference type="EMBL" id="JATAAI010000003">
    <property type="protein sequence ID" value="KAK1747019.1"/>
    <property type="molecule type" value="Genomic_DNA"/>
</dbReference>
<evidence type="ECO:0000256" key="2">
    <source>
        <dbReference type="ARBA" id="ARBA00022771"/>
    </source>
</evidence>
<keyword evidence="3" id="KW-0862">Zinc</keyword>
<dbReference type="PROSITE" id="PS01360">
    <property type="entry name" value="ZF_MYND_1"/>
    <property type="match status" value="1"/>
</dbReference>
<dbReference type="Pfam" id="PF01753">
    <property type="entry name" value="zf-MYND"/>
    <property type="match status" value="1"/>
</dbReference>
<protein>
    <recommendedName>
        <fullName evidence="5">MYND-type domain-containing protein</fullName>
    </recommendedName>
</protein>
<proteinExistence type="predicted"/>
<keyword evidence="1" id="KW-0479">Metal-binding</keyword>
<dbReference type="Gene3D" id="6.10.140.2220">
    <property type="match status" value="1"/>
</dbReference>
<accession>A0AAD8YK69</accession>
<organism evidence="6 7">
    <name type="scientific">Skeletonema marinoi</name>
    <dbReference type="NCBI Taxonomy" id="267567"/>
    <lineage>
        <taxon>Eukaryota</taxon>
        <taxon>Sar</taxon>
        <taxon>Stramenopiles</taxon>
        <taxon>Ochrophyta</taxon>
        <taxon>Bacillariophyta</taxon>
        <taxon>Coscinodiscophyceae</taxon>
        <taxon>Thalassiosirophycidae</taxon>
        <taxon>Thalassiosirales</taxon>
        <taxon>Skeletonemataceae</taxon>
        <taxon>Skeletonema</taxon>
        <taxon>Skeletonema marinoi-dohrnii complex</taxon>
    </lineage>
</organism>
<gene>
    <name evidence="6" type="ORF">QTG54_002363</name>
</gene>
<dbReference type="GO" id="GO:0008270">
    <property type="term" value="F:zinc ion binding"/>
    <property type="evidence" value="ECO:0007669"/>
    <property type="project" value="UniProtKB-KW"/>
</dbReference>
<dbReference type="InterPro" id="IPR002893">
    <property type="entry name" value="Znf_MYND"/>
</dbReference>
<evidence type="ECO:0000313" key="6">
    <source>
        <dbReference type="EMBL" id="KAK1747019.1"/>
    </source>
</evidence>